<organism evidence="1 2">
    <name type="scientific">Pararge aegeria aegeria</name>
    <dbReference type="NCBI Taxonomy" id="348720"/>
    <lineage>
        <taxon>Eukaryota</taxon>
        <taxon>Metazoa</taxon>
        <taxon>Ecdysozoa</taxon>
        <taxon>Arthropoda</taxon>
        <taxon>Hexapoda</taxon>
        <taxon>Insecta</taxon>
        <taxon>Pterygota</taxon>
        <taxon>Neoptera</taxon>
        <taxon>Endopterygota</taxon>
        <taxon>Lepidoptera</taxon>
        <taxon>Glossata</taxon>
        <taxon>Ditrysia</taxon>
        <taxon>Papilionoidea</taxon>
        <taxon>Nymphalidae</taxon>
        <taxon>Satyrinae</taxon>
        <taxon>Satyrini</taxon>
        <taxon>Parargina</taxon>
        <taxon>Pararge</taxon>
    </lineage>
</organism>
<comment type="caution">
    <text evidence="1">The sequence shown here is derived from an EMBL/GenBank/DDBJ whole genome shotgun (WGS) entry which is preliminary data.</text>
</comment>
<dbReference type="EMBL" id="CAKXAJ010019054">
    <property type="protein sequence ID" value="CAH2218111.1"/>
    <property type="molecule type" value="Genomic_DNA"/>
</dbReference>
<reference evidence="1" key="1">
    <citation type="submission" date="2022-03" db="EMBL/GenBank/DDBJ databases">
        <authorList>
            <person name="Lindestad O."/>
        </authorList>
    </citation>
    <scope>NUCLEOTIDE SEQUENCE</scope>
</reference>
<accession>A0A8S4QV82</accession>
<evidence type="ECO:0000313" key="1">
    <source>
        <dbReference type="EMBL" id="CAH2218111.1"/>
    </source>
</evidence>
<sequence>MPLGDLGGLLSFRSELGWLELTQRGAVPVALRTTEGPGRPSTETSPGKEEEECLKYAYATSICSILPTYT</sequence>
<evidence type="ECO:0000313" key="2">
    <source>
        <dbReference type="Proteomes" id="UP000838756"/>
    </source>
</evidence>
<dbReference type="Proteomes" id="UP000838756">
    <property type="component" value="Unassembled WGS sequence"/>
</dbReference>
<name>A0A8S4QV82_9NEOP</name>
<gene>
    <name evidence="1" type="primary">jg23362</name>
    <name evidence="1" type="ORF">PAEG_LOCUS5958</name>
</gene>
<protein>
    <submittedName>
        <fullName evidence="1">Jg23362 protein</fullName>
    </submittedName>
</protein>
<proteinExistence type="predicted"/>
<keyword evidence="2" id="KW-1185">Reference proteome</keyword>
<dbReference type="AlphaFoldDB" id="A0A8S4QV82"/>